<proteinExistence type="predicted"/>
<protein>
    <submittedName>
        <fullName evidence="1">Uncharacterized protein</fullName>
    </submittedName>
</protein>
<accession>A0A8T0T166</accession>
<dbReference type="AlphaFoldDB" id="A0A8T0T166"/>
<dbReference type="EMBL" id="CM029044">
    <property type="protein sequence ID" value="KAG2604881.1"/>
    <property type="molecule type" value="Genomic_DNA"/>
</dbReference>
<reference evidence="1" key="1">
    <citation type="submission" date="2020-05" db="EMBL/GenBank/DDBJ databases">
        <title>WGS assembly of Panicum virgatum.</title>
        <authorList>
            <person name="Lovell J.T."/>
            <person name="Jenkins J."/>
            <person name="Shu S."/>
            <person name="Juenger T.E."/>
            <person name="Schmutz J."/>
        </authorList>
    </citation>
    <scope>NUCLEOTIDE SEQUENCE</scope>
    <source>
        <strain evidence="1">AP13</strain>
    </source>
</reference>
<gene>
    <name evidence="1" type="ORF">PVAP13_4NG128238</name>
</gene>
<name>A0A8T0T166_PANVG</name>
<comment type="caution">
    <text evidence="1">The sequence shown here is derived from an EMBL/GenBank/DDBJ whole genome shotgun (WGS) entry which is preliminary data.</text>
</comment>
<organism evidence="1 2">
    <name type="scientific">Panicum virgatum</name>
    <name type="common">Blackwell switchgrass</name>
    <dbReference type="NCBI Taxonomy" id="38727"/>
    <lineage>
        <taxon>Eukaryota</taxon>
        <taxon>Viridiplantae</taxon>
        <taxon>Streptophyta</taxon>
        <taxon>Embryophyta</taxon>
        <taxon>Tracheophyta</taxon>
        <taxon>Spermatophyta</taxon>
        <taxon>Magnoliopsida</taxon>
        <taxon>Liliopsida</taxon>
        <taxon>Poales</taxon>
        <taxon>Poaceae</taxon>
        <taxon>PACMAD clade</taxon>
        <taxon>Panicoideae</taxon>
        <taxon>Panicodae</taxon>
        <taxon>Paniceae</taxon>
        <taxon>Panicinae</taxon>
        <taxon>Panicum</taxon>
        <taxon>Panicum sect. Hiantes</taxon>
    </lineage>
</organism>
<evidence type="ECO:0000313" key="2">
    <source>
        <dbReference type="Proteomes" id="UP000823388"/>
    </source>
</evidence>
<keyword evidence="2" id="KW-1185">Reference proteome</keyword>
<sequence length="117" mass="13257">MEAVQCFAQDTPGTSFRKKKQISSLRDSREVPFKCHHQRGFRVEDGSKFRQPSTESTEGGYTSSHILGSQKLVFWREKKPNFGANGNDIYLLSTRAGDLFRARERKGRLSFPCGPVS</sequence>
<evidence type="ECO:0000313" key="1">
    <source>
        <dbReference type="EMBL" id="KAG2604881.1"/>
    </source>
</evidence>
<dbReference type="Proteomes" id="UP000823388">
    <property type="component" value="Chromosome 4N"/>
</dbReference>